<accession>A0ABW8M381</accession>
<dbReference type="RefSeq" id="WP_404748512.1">
    <property type="nucleotide sequence ID" value="NZ_JBJDQH010000020.1"/>
</dbReference>
<comment type="caution">
    <text evidence="5">The sequence shown here is derived from an EMBL/GenBank/DDBJ whole genome shotgun (WGS) entry which is preliminary data.</text>
</comment>
<evidence type="ECO:0000313" key="5">
    <source>
        <dbReference type="EMBL" id="MFK4271725.1"/>
    </source>
</evidence>
<name>A0ABW8M381_9ACTN</name>
<dbReference type="EMBL" id="JBJDQH010000020">
    <property type="protein sequence ID" value="MFK4271725.1"/>
    <property type="molecule type" value="Genomic_DNA"/>
</dbReference>
<feature type="transmembrane region" description="Helical" evidence="3">
    <location>
        <begin position="164"/>
        <end position="187"/>
    </location>
</feature>
<dbReference type="InterPro" id="IPR005531">
    <property type="entry name" value="Asp23"/>
</dbReference>
<keyword evidence="3" id="KW-0472">Membrane</keyword>
<keyword evidence="3" id="KW-1133">Transmembrane helix</keyword>
<feature type="transmembrane region" description="Helical" evidence="3">
    <location>
        <begin position="212"/>
        <end position="233"/>
    </location>
</feature>
<evidence type="ECO:0000256" key="3">
    <source>
        <dbReference type="SAM" id="Phobius"/>
    </source>
</evidence>
<protein>
    <submittedName>
        <fullName evidence="5">DUF6286 domain-containing protein</fullName>
    </submittedName>
</protein>
<evidence type="ECO:0000313" key="6">
    <source>
        <dbReference type="Proteomes" id="UP001620295"/>
    </source>
</evidence>
<dbReference type="Pfam" id="PF03780">
    <property type="entry name" value="Asp23"/>
    <property type="match status" value="1"/>
</dbReference>
<dbReference type="Pfam" id="PF19803">
    <property type="entry name" value="DUF6286"/>
    <property type="match status" value="1"/>
</dbReference>
<comment type="similarity">
    <text evidence="1">Belongs to the asp23 family.</text>
</comment>
<feature type="domain" description="DUF6286" evidence="4">
    <location>
        <begin position="222"/>
        <end position="326"/>
    </location>
</feature>
<sequence>MTTDLVPTPPAALGPPETRGHTEIADRVLERIAVRAVTEVDQAGGVPRRLLGVPLGRAKAGPDPQVTAHVDGHLATVAMTVSVAYPAPIRQVSRCVRERVAARIGELTGLDACEVDIDVARLTHPAAPRTTVDHEAPSAPPQAVDRQRRRAAIRAFRPRRTLPAVLIAALLAAVALLATIQVVASLINRDAQVLPVTWLTRAGHDLRWDDPAVLAAAAAILAVGVLLVTLALAPGRPRMIALRSEDPQTTVGITRAGLRHCLTAAVGGLDGIDRAHVRLHRRRVRVNADSPLHDVGDLPQRVRQAVTGRLDELSPMRPLHVRTTVRGREE</sequence>
<feature type="region of interest" description="Disordered" evidence="2">
    <location>
        <begin position="1"/>
        <end position="20"/>
    </location>
</feature>
<proteinExistence type="inferred from homology"/>
<organism evidence="5 6">
    <name type="scientific">Streptomyces milbemycinicus</name>
    <dbReference type="NCBI Taxonomy" id="476552"/>
    <lineage>
        <taxon>Bacteria</taxon>
        <taxon>Bacillati</taxon>
        <taxon>Actinomycetota</taxon>
        <taxon>Actinomycetes</taxon>
        <taxon>Kitasatosporales</taxon>
        <taxon>Streptomycetaceae</taxon>
        <taxon>Streptomyces</taxon>
    </lineage>
</organism>
<keyword evidence="3" id="KW-0812">Transmembrane</keyword>
<reference evidence="5 6" key="1">
    <citation type="submission" date="2024-11" db="EMBL/GenBank/DDBJ databases">
        <title>The Natural Products Discovery Center: Release of the First 8490 Sequenced Strains for Exploring Actinobacteria Biosynthetic Diversity.</title>
        <authorList>
            <person name="Kalkreuter E."/>
            <person name="Kautsar S.A."/>
            <person name="Yang D."/>
            <person name="Bader C.D."/>
            <person name="Teijaro C.N."/>
            <person name="Fluegel L."/>
            <person name="Davis C.M."/>
            <person name="Simpson J.R."/>
            <person name="Lauterbach L."/>
            <person name="Steele A.D."/>
            <person name="Gui C."/>
            <person name="Meng S."/>
            <person name="Li G."/>
            <person name="Viehrig K."/>
            <person name="Ye F."/>
            <person name="Su P."/>
            <person name="Kiefer A.F."/>
            <person name="Nichols A."/>
            <person name="Cepeda A.J."/>
            <person name="Yan W."/>
            <person name="Fan B."/>
            <person name="Jiang Y."/>
            <person name="Adhikari A."/>
            <person name="Zheng C.-J."/>
            <person name="Schuster L."/>
            <person name="Cowan T.M."/>
            <person name="Smanski M.J."/>
            <person name="Chevrette M.G."/>
            <person name="De Carvalho L.P.S."/>
            <person name="Shen B."/>
        </authorList>
    </citation>
    <scope>NUCLEOTIDE SEQUENCE [LARGE SCALE GENOMIC DNA]</scope>
    <source>
        <strain evidence="5 6">NPDC020863</strain>
    </source>
</reference>
<evidence type="ECO:0000256" key="2">
    <source>
        <dbReference type="SAM" id="MobiDB-lite"/>
    </source>
</evidence>
<dbReference type="Proteomes" id="UP001620295">
    <property type="component" value="Unassembled WGS sequence"/>
</dbReference>
<evidence type="ECO:0000256" key="1">
    <source>
        <dbReference type="ARBA" id="ARBA00005721"/>
    </source>
</evidence>
<gene>
    <name evidence="5" type="ORF">ACI2L5_43505</name>
</gene>
<keyword evidence="6" id="KW-1185">Reference proteome</keyword>
<evidence type="ECO:0000259" key="4">
    <source>
        <dbReference type="Pfam" id="PF19803"/>
    </source>
</evidence>
<dbReference type="InterPro" id="IPR046253">
    <property type="entry name" value="DUF6286"/>
</dbReference>